<evidence type="ECO:0000313" key="2">
    <source>
        <dbReference type="EMBL" id="MBO8475050.1"/>
    </source>
</evidence>
<comment type="caution">
    <text evidence="2">The sequence shown here is derived from an EMBL/GenBank/DDBJ whole genome shotgun (WGS) entry which is preliminary data.</text>
</comment>
<protein>
    <submittedName>
        <fullName evidence="2">VirE protein</fullName>
    </submittedName>
</protein>
<accession>A0A9D9IMK2</accession>
<reference evidence="2" key="1">
    <citation type="submission" date="2020-10" db="EMBL/GenBank/DDBJ databases">
        <authorList>
            <person name="Gilroy R."/>
        </authorList>
    </citation>
    <scope>NUCLEOTIDE SEQUENCE</scope>
    <source>
        <strain evidence="2">B1-13419</strain>
    </source>
</reference>
<evidence type="ECO:0000313" key="3">
    <source>
        <dbReference type="Proteomes" id="UP000823757"/>
    </source>
</evidence>
<evidence type="ECO:0000259" key="1">
    <source>
        <dbReference type="Pfam" id="PF08800"/>
    </source>
</evidence>
<dbReference type="Pfam" id="PF08800">
    <property type="entry name" value="BT4734-like_N"/>
    <property type="match status" value="1"/>
</dbReference>
<dbReference type="AlphaFoldDB" id="A0A9D9IMK2"/>
<gene>
    <name evidence="2" type="ORF">IAB91_07160</name>
</gene>
<proteinExistence type="predicted"/>
<reference evidence="2" key="2">
    <citation type="journal article" date="2021" name="PeerJ">
        <title>Extensive microbial diversity within the chicken gut microbiome revealed by metagenomics and culture.</title>
        <authorList>
            <person name="Gilroy R."/>
            <person name="Ravi A."/>
            <person name="Getino M."/>
            <person name="Pursley I."/>
            <person name="Horton D.L."/>
            <person name="Alikhan N.F."/>
            <person name="Baker D."/>
            <person name="Gharbi K."/>
            <person name="Hall N."/>
            <person name="Watson M."/>
            <person name="Adriaenssens E.M."/>
            <person name="Foster-Nyarko E."/>
            <person name="Jarju S."/>
            <person name="Secka A."/>
            <person name="Antonio M."/>
            <person name="Oren A."/>
            <person name="Chaudhuri R.R."/>
            <person name="La Ragione R."/>
            <person name="Hildebrand F."/>
            <person name="Pallen M.J."/>
        </authorList>
    </citation>
    <scope>NUCLEOTIDE SEQUENCE</scope>
    <source>
        <strain evidence="2">B1-13419</strain>
    </source>
</reference>
<dbReference type="InterPro" id="IPR014907">
    <property type="entry name" value="BT4734-like_N"/>
</dbReference>
<dbReference type="EMBL" id="JADIMD010000106">
    <property type="protein sequence ID" value="MBO8475050.1"/>
    <property type="molecule type" value="Genomic_DNA"/>
</dbReference>
<feature type="domain" description="BT4734-like N-terminal" evidence="1">
    <location>
        <begin position="164"/>
        <end position="275"/>
    </location>
</feature>
<name>A0A9D9IMK2_9BACT</name>
<organism evidence="2 3">
    <name type="scientific">Candidatus Cryptobacteroides faecigallinarum</name>
    <dbReference type="NCBI Taxonomy" id="2840763"/>
    <lineage>
        <taxon>Bacteria</taxon>
        <taxon>Pseudomonadati</taxon>
        <taxon>Bacteroidota</taxon>
        <taxon>Bacteroidia</taxon>
        <taxon>Bacteroidales</taxon>
        <taxon>Candidatus Cryptobacteroides</taxon>
    </lineage>
</organism>
<sequence length="283" mass="32213">MHITGRDCGVCRNPFAGDAKTLHIWIEKLHPELEVSEELACHSDSSGIIPDGCCFDFAQIHYGLAGQELLNAINRDMFLHLEEGYCAYTPKTTNMSVGNTSTDCIRFSFFKAPVTNARPFKDITIRDAYNYITGNFAKKRTEELRSIAKTDPKRAKWFKAARFDYCCFSGTFRSRSNSALIEHSGYLCIDFDHVSNLEELFRALLDDEYFDTQLLFRSPSGDGLKWVIPINVAEMPHGDYFRAVESYIRATYSINIDASGKDISRACFLPYDPFAFINTKFLE</sequence>
<dbReference type="Proteomes" id="UP000823757">
    <property type="component" value="Unassembled WGS sequence"/>
</dbReference>